<comment type="caution">
    <text evidence="1">The sequence shown here is derived from an EMBL/GenBank/DDBJ whole genome shotgun (WGS) entry which is preliminary data.</text>
</comment>
<reference evidence="1 2" key="1">
    <citation type="submission" date="2023-07" db="EMBL/GenBank/DDBJ databases">
        <title>Comparative genomics of wheat-associated soil bacteria to identify genetic determinants of phenazine resistance.</title>
        <authorList>
            <person name="Mouncey N."/>
        </authorList>
    </citation>
    <scope>NUCLEOTIDE SEQUENCE [LARGE SCALE GENOMIC DNA]</scope>
    <source>
        <strain evidence="1 2">W4I11</strain>
    </source>
</reference>
<proteinExistence type="predicted"/>
<dbReference type="RefSeq" id="WP_307282519.1">
    <property type="nucleotide sequence ID" value="NZ_JAUSZT010000003.1"/>
</dbReference>
<evidence type="ECO:0000313" key="1">
    <source>
        <dbReference type="EMBL" id="MDQ0998048.1"/>
    </source>
</evidence>
<sequence>MLTEIEIEDVGTYRLPNMWQWKRIQRVRGLNRHIAPLAVGLGLTYKEFRFAIGEAEGRSAGLLGPHITGQY</sequence>
<evidence type="ECO:0000313" key="2">
    <source>
        <dbReference type="Proteomes" id="UP001237780"/>
    </source>
</evidence>
<gene>
    <name evidence="1" type="ORF">QFZ34_003230</name>
</gene>
<organism evidence="1 2">
    <name type="scientific">Phyllobacterium ifriqiyense</name>
    <dbReference type="NCBI Taxonomy" id="314238"/>
    <lineage>
        <taxon>Bacteria</taxon>
        <taxon>Pseudomonadati</taxon>
        <taxon>Pseudomonadota</taxon>
        <taxon>Alphaproteobacteria</taxon>
        <taxon>Hyphomicrobiales</taxon>
        <taxon>Phyllobacteriaceae</taxon>
        <taxon>Phyllobacterium</taxon>
    </lineage>
</organism>
<accession>A0ABU0SE99</accession>
<protein>
    <submittedName>
        <fullName evidence="1">Uncharacterized protein</fullName>
    </submittedName>
</protein>
<dbReference type="Proteomes" id="UP001237780">
    <property type="component" value="Unassembled WGS sequence"/>
</dbReference>
<name>A0ABU0SE99_9HYPH</name>
<dbReference type="EMBL" id="JAUSZT010000003">
    <property type="protein sequence ID" value="MDQ0998048.1"/>
    <property type="molecule type" value="Genomic_DNA"/>
</dbReference>
<keyword evidence="2" id="KW-1185">Reference proteome</keyword>